<proteinExistence type="predicted"/>
<dbReference type="GO" id="GO:0016301">
    <property type="term" value="F:kinase activity"/>
    <property type="evidence" value="ECO:0007669"/>
    <property type="project" value="UniProtKB-KW"/>
</dbReference>
<dbReference type="InterPro" id="IPR012074">
    <property type="entry name" value="GAF_ANTAR"/>
</dbReference>
<keyword evidence="1" id="KW-0808">Transferase</keyword>
<dbReference type="GO" id="GO:0003723">
    <property type="term" value="F:RNA binding"/>
    <property type="evidence" value="ECO:0007669"/>
    <property type="project" value="InterPro"/>
</dbReference>
<evidence type="ECO:0000256" key="2">
    <source>
        <dbReference type="ARBA" id="ARBA00022777"/>
    </source>
</evidence>
<reference evidence="7 8" key="1">
    <citation type="submission" date="2019-04" db="EMBL/GenBank/DDBJ databases">
        <authorList>
            <person name="Liu Q."/>
            <person name="Xin Y.-H."/>
        </authorList>
    </citation>
    <scope>NUCLEOTIDE SEQUENCE [LARGE SCALE GENOMIC DNA]</scope>
    <source>
        <strain evidence="7 8">AM23</strain>
    </source>
</reference>
<dbReference type="AlphaFoldDB" id="A0A4S5E9X1"/>
<dbReference type="SUPFAM" id="SSF55781">
    <property type="entry name" value="GAF domain-like"/>
    <property type="match status" value="1"/>
</dbReference>
<dbReference type="Gene3D" id="3.30.450.40">
    <property type="match status" value="1"/>
</dbReference>
<name>A0A4S5E9X1_9MICC</name>
<dbReference type="Gene3D" id="1.10.10.10">
    <property type="entry name" value="Winged helix-like DNA-binding domain superfamily/Winged helix DNA-binding domain"/>
    <property type="match status" value="1"/>
</dbReference>
<dbReference type="SMART" id="SM01012">
    <property type="entry name" value="ANTAR"/>
    <property type="match status" value="1"/>
</dbReference>
<dbReference type="InterPro" id="IPR005561">
    <property type="entry name" value="ANTAR"/>
</dbReference>
<evidence type="ECO:0000259" key="6">
    <source>
        <dbReference type="PROSITE" id="PS50921"/>
    </source>
</evidence>
<dbReference type="PROSITE" id="PS50921">
    <property type="entry name" value="ANTAR"/>
    <property type="match status" value="1"/>
</dbReference>
<keyword evidence="3" id="KW-0805">Transcription regulation</keyword>
<dbReference type="SMART" id="SM00065">
    <property type="entry name" value="GAF"/>
    <property type="match status" value="1"/>
</dbReference>
<evidence type="ECO:0000256" key="4">
    <source>
        <dbReference type="ARBA" id="ARBA00023163"/>
    </source>
</evidence>
<dbReference type="EMBL" id="SSWH01000001">
    <property type="protein sequence ID" value="THJ68468.1"/>
    <property type="molecule type" value="Genomic_DNA"/>
</dbReference>
<evidence type="ECO:0000313" key="8">
    <source>
        <dbReference type="Proteomes" id="UP000305233"/>
    </source>
</evidence>
<accession>A0A4S5E9X1</accession>
<evidence type="ECO:0000256" key="1">
    <source>
        <dbReference type="ARBA" id="ARBA00022679"/>
    </source>
</evidence>
<keyword evidence="8" id="KW-1185">Reference proteome</keyword>
<dbReference type="InterPro" id="IPR011006">
    <property type="entry name" value="CheY-like_superfamily"/>
</dbReference>
<evidence type="ECO:0000256" key="5">
    <source>
        <dbReference type="SAM" id="MobiDB-lite"/>
    </source>
</evidence>
<organism evidence="7 8">
    <name type="scientific">Arthrobacter echini</name>
    <dbReference type="NCBI Taxonomy" id="1529066"/>
    <lineage>
        <taxon>Bacteria</taxon>
        <taxon>Bacillati</taxon>
        <taxon>Actinomycetota</taxon>
        <taxon>Actinomycetes</taxon>
        <taxon>Micrococcales</taxon>
        <taxon>Micrococcaceae</taxon>
        <taxon>Arthrobacter</taxon>
    </lineage>
</organism>
<dbReference type="Pfam" id="PF13185">
    <property type="entry name" value="GAF_2"/>
    <property type="match status" value="1"/>
</dbReference>
<feature type="domain" description="ANTAR" evidence="6">
    <location>
        <begin position="190"/>
        <end position="251"/>
    </location>
</feature>
<evidence type="ECO:0000256" key="3">
    <source>
        <dbReference type="ARBA" id="ARBA00023015"/>
    </source>
</evidence>
<evidence type="ECO:0000313" key="7">
    <source>
        <dbReference type="EMBL" id="THJ68468.1"/>
    </source>
</evidence>
<feature type="compositionally biased region" description="Basic and acidic residues" evidence="5">
    <location>
        <begin position="1"/>
        <end position="11"/>
    </location>
</feature>
<dbReference type="OrthoDB" id="3688893at2"/>
<dbReference type="InterPro" id="IPR029016">
    <property type="entry name" value="GAF-like_dom_sf"/>
</dbReference>
<dbReference type="Pfam" id="PF03861">
    <property type="entry name" value="ANTAR"/>
    <property type="match status" value="1"/>
</dbReference>
<keyword evidence="2" id="KW-0418">Kinase</keyword>
<dbReference type="PIRSF" id="PIRSF036625">
    <property type="entry name" value="GAF_ANTAR"/>
    <property type="match status" value="1"/>
</dbReference>
<sequence length="259" mass="27965">MVEHGAQRLEDLSSPGEGPAVRQALDDQEPDHERGGLAKRLGELARSLQHEKSSDRILSIMAAAAVELIPGVDQGSISVVHARQRIGSRAPTSALAGHLDALQNEAGQGPCLDAMYEHETVHVPDMAAETRWPRFAQRAARAGVGSMLCFQLYVEGDNLGALNLYSLRQHAFSAESRHVGLLVAAHAAVAFAEALKVEQLGEALATRDLIGQAKGILMERYKITGEQAFTILERSSSETNEKLRSVAEQLVVTGEIPHR</sequence>
<comment type="caution">
    <text evidence="7">The sequence shown here is derived from an EMBL/GenBank/DDBJ whole genome shotgun (WGS) entry which is preliminary data.</text>
</comment>
<feature type="region of interest" description="Disordered" evidence="5">
    <location>
        <begin position="1"/>
        <end position="34"/>
    </location>
</feature>
<dbReference type="InterPro" id="IPR003018">
    <property type="entry name" value="GAF"/>
</dbReference>
<gene>
    <name evidence="7" type="ORF">E8P82_00690</name>
</gene>
<dbReference type="Proteomes" id="UP000305233">
    <property type="component" value="Unassembled WGS sequence"/>
</dbReference>
<protein>
    <submittedName>
        <fullName evidence="7">GAF and ANTAR domain-containing protein</fullName>
    </submittedName>
</protein>
<dbReference type="SUPFAM" id="SSF52172">
    <property type="entry name" value="CheY-like"/>
    <property type="match status" value="1"/>
</dbReference>
<keyword evidence="4" id="KW-0804">Transcription</keyword>
<dbReference type="InterPro" id="IPR036388">
    <property type="entry name" value="WH-like_DNA-bd_sf"/>
</dbReference>